<evidence type="ECO:0000313" key="3">
    <source>
        <dbReference type="EMBL" id="MDX7721581.1"/>
    </source>
</evidence>
<dbReference type="EMBL" id="JAWZVU010000084">
    <property type="protein sequence ID" value="MDX7721581.1"/>
    <property type="molecule type" value="Genomic_DNA"/>
</dbReference>
<protein>
    <submittedName>
        <fullName evidence="3">SPASM domain-containing protein</fullName>
    </submittedName>
</protein>
<organism evidence="3 4">
    <name type="scientific">Aeromonas caviae</name>
    <name type="common">Aeromonas punctata</name>
    <dbReference type="NCBI Taxonomy" id="648"/>
    <lineage>
        <taxon>Bacteria</taxon>
        <taxon>Pseudomonadati</taxon>
        <taxon>Pseudomonadota</taxon>
        <taxon>Gammaproteobacteria</taxon>
        <taxon>Aeromonadales</taxon>
        <taxon>Aeromonadaceae</taxon>
        <taxon>Aeromonas</taxon>
    </lineage>
</organism>
<accession>A0AAW9F4P8</accession>
<evidence type="ECO:0000259" key="1">
    <source>
        <dbReference type="Pfam" id="PF08484"/>
    </source>
</evidence>
<dbReference type="InterPro" id="IPR013785">
    <property type="entry name" value="Aldolase_TIM"/>
</dbReference>
<gene>
    <name evidence="3" type="ORF">SJS77_14020</name>
</gene>
<comment type="caution">
    <text evidence="3">The sequence shown here is derived from an EMBL/GenBank/DDBJ whole genome shotgun (WGS) entry which is preliminary data.</text>
</comment>
<dbReference type="Gene3D" id="3.40.50.720">
    <property type="entry name" value="NAD(P)-binding Rossmann-like Domain"/>
    <property type="match status" value="1"/>
</dbReference>
<evidence type="ECO:0000259" key="2">
    <source>
        <dbReference type="Pfam" id="PF13186"/>
    </source>
</evidence>
<dbReference type="Proteomes" id="UP001277183">
    <property type="component" value="Unassembled WGS sequence"/>
</dbReference>
<dbReference type="InterPro" id="IPR023885">
    <property type="entry name" value="4Fe4S-binding_SPASM_dom"/>
</dbReference>
<dbReference type="InterPro" id="IPR013691">
    <property type="entry name" value="MeTrfase_14"/>
</dbReference>
<dbReference type="RefSeq" id="WP_193758834.1">
    <property type="nucleotide sequence ID" value="NZ_JAWZVU010000084.1"/>
</dbReference>
<feature type="domain" description="C-methyltransferase" evidence="1">
    <location>
        <begin position="140"/>
        <end position="227"/>
    </location>
</feature>
<dbReference type="Gene3D" id="3.20.20.70">
    <property type="entry name" value="Aldolase class I"/>
    <property type="match status" value="1"/>
</dbReference>
<dbReference type="Pfam" id="PF13186">
    <property type="entry name" value="SPASM"/>
    <property type="match status" value="1"/>
</dbReference>
<dbReference type="Pfam" id="PF08484">
    <property type="entry name" value="Methyltransf_14"/>
    <property type="match status" value="1"/>
</dbReference>
<evidence type="ECO:0000313" key="4">
    <source>
        <dbReference type="Proteomes" id="UP001277183"/>
    </source>
</evidence>
<name>A0AAW9F4P8_AERCA</name>
<dbReference type="AlphaFoldDB" id="A0AAW9F4P8"/>
<sequence length="252" mass="28959">MDEKLSEMMDHFGNHDHLRFIEKRTDKHPNGGDITILSVEHKWNPKRNCVKMHTEFCVLWSGECVPCCWDADGEQMIGDVKLNSINNIWQGELHKQMQGQLFRQEKGCLSLCDKCSGPVSDYLFGLQEQVNALSSGWVDNNKRIVLASANQAMFDLYEKSRLYSANIIAFCDAKPEGKVAPSNIPVIAYDQIKYIKPDIVMIFSPKYSTEIYFQQRHWRDIGIEVVVLGKVRTSIPRTKNENFSHLISMGYH</sequence>
<proteinExistence type="predicted"/>
<feature type="domain" description="4Fe4S-binding SPASM" evidence="2">
    <location>
        <begin position="49"/>
        <end position="115"/>
    </location>
</feature>
<reference evidence="3" key="1">
    <citation type="submission" date="2023-11" db="EMBL/GenBank/DDBJ databases">
        <title>WGS of Aeromonas in Northern Israel.</title>
        <authorList>
            <person name="Hershko Y."/>
        </authorList>
    </citation>
    <scope>NUCLEOTIDE SEQUENCE</scope>
    <source>
        <strain evidence="3">77416</strain>
    </source>
</reference>